<dbReference type="KEGG" id="hhw:NCTC503_01322"/>
<accession>A0A4U9RBH6</accession>
<keyword evidence="1" id="KW-0472">Membrane</keyword>
<gene>
    <name evidence="2" type="ORF">NCTC503_01322</name>
</gene>
<feature type="transmembrane region" description="Helical" evidence="1">
    <location>
        <begin position="69"/>
        <end position="87"/>
    </location>
</feature>
<dbReference type="Proteomes" id="UP000308489">
    <property type="component" value="Chromosome 1"/>
</dbReference>
<evidence type="ECO:0000256" key="1">
    <source>
        <dbReference type="SAM" id="Phobius"/>
    </source>
</evidence>
<evidence type="ECO:0000313" key="2">
    <source>
        <dbReference type="EMBL" id="VTQ88994.1"/>
    </source>
</evidence>
<evidence type="ECO:0000313" key="3">
    <source>
        <dbReference type="Proteomes" id="UP000308489"/>
    </source>
</evidence>
<organism evidence="2 3">
    <name type="scientific">Hathewaya histolytica</name>
    <name type="common">Clostridium histolyticum</name>
    <dbReference type="NCBI Taxonomy" id="1498"/>
    <lineage>
        <taxon>Bacteria</taxon>
        <taxon>Bacillati</taxon>
        <taxon>Bacillota</taxon>
        <taxon>Clostridia</taxon>
        <taxon>Eubacteriales</taxon>
        <taxon>Clostridiaceae</taxon>
        <taxon>Hathewaya</taxon>
    </lineage>
</organism>
<dbReference type="AlphaFoldDB" id="A0A4U9RBH6"/>
<reference evidence="2 3" key="1">
    <citation type="submission" date="2019-05" db="EMBL/GenBank/DDBJ databases">
        <authorList>
            <consortium name="Pathogen Informatics"/>
        </authorList>
    </citation>
    <scope>NUCLEOTIDE SEQUENCE [LARGE SCALE GENOMIC DNA]</scope>
    <source>
        <strain evidence="2 3">NCTC503</strain>
    </source>
</reference>
<protein>
    <submittedName>
        <fullName evidence="2">Uncharacterized protein</fullName>
    </submittedName>
</protein>
<proteinExistence type="predicted"/>
<name>A0A4U9RBH6_HATHI</name>
<feature type="transmembrane region" description="Helical" evidence="1">
    <location>
        <begin position="12"/>
        <end position="28"/>
    </location>
</feature>
<keyword evidence="1" id="KW-0812">Transmembrane</keyword>
<keyword evidence="3" id="KW-1185">Reference proteome</keyword>
<sequence>MSKKYFFKIGSYILSIFLISITIINHVYRVNEKDFLLKPYFVDILCIIYYLFMDYVTKDTSKFDKEKKLILLSIFFYSLFEFVILILH</sequence>
<feature type="transmembrane region" description="Helical" evidence="1">
    <location>
        <begin position="40"/>
        <end position="57"/>
    </location>
</feature>
<dbReference type="EMBL" id="LR590481">
    <property type="protein sequence ID" value="VTQ88994.1"/>
    <property type="molecule type" value="Genomic_DNA"/>
</dbReference>
<keyword evidence="1" id="KW-1133">Transmembrane helix</keyword>